<accession>A0ABN7J641</accession>
<evidence type="ECO:0008006" key="4">
    <source>
        <dbReference type="Google" id="ProtNLM"/>
    </source>
</evidence>
<feature type="non-terminal residue" evidence="2">
    <location>
        <position position="119"/>
    </location>
</feature>
<reference evidence="2" key="1">
    <citation type="submission" date="2020-10" db="EMBL/GenBank/DDBJ databases">
        <authorList>
            <person name="Sedaghatjoo S."/>
        </authorList>
    </citation>
    <scope>NUCLEOTIDE SEQUENCE</scope>
    <source>
        <strain evidence="2">AZH3</strain>
    </source>
</reference>
<evidence type="ECO:0000313" key="3">
    <source>
        <dbReference type="Proteomes" id="UP000836402"/>
    </source>
</evidence>
<keyword evidence="3" id="KW-1185">Reference proteome</keyword>
<dbReference type="EMBL" id="CAJHJG010005538">
    <property type="protein sequence ID" value="CAD6950917.1"/>
    <property type="molecule type" value="Genomic_DNA"/>
</dbReference>
<feature type="chain" id="PRO_5045193805" description="Pectate lyase" evidence="1">
    <location>
        <begin position="22"/>
        <end position="119"/>
    </location>
</feature>
<feature type="signal peptide" evidence="1">
    <location>
        <begin position="1"/>
        <end position="21"/>
    </location>
</feature>
<proteinExistence type="predicted"/>
<sequence>MQTKIVLSASVLVFAAQLVSAGPIKIRGSTTVLLKKRGCKGSTTVTNIQDNDGIDAKGLTLDLGLLKRGSTTVSNIQDNDLLADAKGAAVDVSLLKKRCKSTVDVTNIQDNDGIDAKGA</sequence>
<dbReference type="Proteomes" id="UP000836402">
    <property type="component" value="Unassembled WGS sequence"/>
</dbReference>
<protein>
    <recommendedName>
        <fullName evidence="4">Pectate lyase</fullName>
    </recommendedName>
</protein>
<organism evidence="2 3">
    <name type="scientific">Tilletia caries</name>
    <name type="common">wheat bunt fungus</name>
    <dbReference type="NCBI Taxonomy" id="13290"/>
    <lineage>
        <taxon>Eukaryota</taxon>
        <taxon>Fungi</taxon>
        <taxon>Dikarya</taxon>
        <taxon>Basidiomycota</taxon>
        <taxon>Ustilaginomycotina</taxon>
        <taxon>Exobasidiomycetes</taxon>
        <taxon>Tilletiales</taxon>
        <taxon>Tilletiaceae</taxon>
        <taxon>Tilletia</taxon>
    </lineage>
</organism>
<keyword evidence="1" id="KW-0732">Signal</keyword>
<name>A0ABN7J641_9BASI</name>
<gene>
    <name evidence="2" type="ORF">JKIAZH3_G4899</name>
</gene>
<evidence type="ECO:0000313" key="2">
    <source>
        <dbReference type="EMBL" id="CAD6950917.1"/>
    </source>
</evidence>
<evidence type="ECO:0000256" key="1">
    <source>
        <dbReference type="SAM" id="SignalP"/>
    </source>
</evidence>
<comment type="caution">
    <text evidence="2">The sequence shown here is derived from an EMBL/GenBank/DDBJ whole genome shotgun (WGS) entry which is preliminary data.</text>
</comment>